<dbReference type="Proteomes" id="UP001597525">
    <property type="component" value="Unassembled WGS sequence"/>
</dbReference>
<comment type="caution">
    <text evidence="2">The sequence shown here is derived from an EMBL/GenBank/DDBJ whole genome shotgun (WGS) entry which is preliminary data.</text>
</comment>
<proteinExistence type="predicted"/>
<sequence>MKILILGCGWIGEALANRLMSEGHEVYATTTNSEKYQRLQAAGIFAIKANFDEPIDQSDFPSHIDFVLNSLPAVKRLDWSVLTARFEAARALLKQLVYRKHIFLSSVGVYPDRDGDFTEETILDARDNKLLAAEVCMQGLPHTIVYRLGGLFGGQRIFAKYFQDKVCTTGAQCTNFIHQTDVLNLIQLGFLNQLSGSCYNLVTPESSSKKEVILASAAKYGFRPPVAFDDQECFQKHVSSHKIRQVLDYTFVYPSPLDF</sequence>
<reference evidence="3" key="1">
    <citation type="journal article" date="2019" name="Int. J. Syst. Evol. Microbiol.">
        <title>The Global Catalogue of Microorganisms (GCM) 10K type strain sequencing project: providing services to taxonomists for standard genome sequencing and annotation.</title>
        <authorList>
            <consortium name="The Broad Institute Genomics Platform"/>
            <consortium name="The Broad Institute Genome Sequencing Center for Infectious Disease"/>
            <person name="Wu L."/>
            <person name="Ma J."/>
        </authorList>
    </citation>
    <scope>NUCLEOTIDE SEQUENCE [LARGE SCALE GENOMIC DNA]</scope>
    <source>
        <strain evidence="3">KCTC 22814</strain>
    </source>
</reference>
<name>A0ABW6BMH5_9SPHI</name>
<organism evidence="2 3">
    <name type="scientific">Sphingobacterium bambusae</name>
    <dbReference type="NCBI Taxonomy" id="662858"/>
    <lineage>
        <taxon>Bacteria</taxon>
        <taxon>Pseudomonadati</taxon>
        <taxon>Bacteroidota</taxon>
        <taxon>Sphingobacteriia</taxon>
        <taxon>Sphingobacteriales</taxon>
        <taxon>Sphingobacteriaceae</taxon>
        <taxon>Sphingobacterium</taxon>
    </lineage>
</organism>
<dbReference type="EMBL" id="JBHUPB010000015">
    <property type="protein sequence ID" value="MFD2969905.1"/>
    <property type="molecule type" value="Genomic_DNA"/>
</dbReference>
<dbReference type="Gene3D" id="3.40.50.720">
    <property type="entry name" value="NAD(P)-binding Rossmann-like Domain"/>
    <property type="match status" value="1"/>
</dbReference>
<dbReference type="InterPro" id="IPR036291">
    <property type="entry name" value="NAD(P)-bd_dom_sf"/>
</dbReference>
<gene>
    <name evidence="2" type="ORF">ACFS7Y_21125</name>
</gene>
<dbReference type="InterPro" id="IPR001509">
    <property type="entry name" value="Epimerase_deHydtase"/>
</dbReference>
<dbReference type="InterPro" id="IPR051783">
    <property type="entry name" value="NAD(P)-dependent_oxidoreduct"/>
</dbReference>
<keyword evidence="3" id="KW-1185">Reference proteome</keyword>
<evidence type="ECO:0000313" key="2">
    <source>
        <dbReference type="EMBL" id="MFD2969905.1"/>
    </source>
</evidence>
<evidence type="ECO:0000313" key="3">
    <source>
        <dbReference type="Proteomes" id="UP001597525"/>
    </source>
</evidence>
<dbReference type="PANTHER" id="PTHR48079:SF6">
    <property type="entry name" value="NAD(P)-BINDING DOMAIN-CONTAINING PROTEIN-RELATED"/>
    <property type="match status" value="1"/>
</dbReference>
<dbReference type="RefSeq" id="WP_320183391.1">
    <property type="nucleotide sequence ID" value="NZ_CP138332.1"/>
</dbReference>
<dbReference type="Pfam" id="PF01370">
    <property type="entry name" value="Epimerase"/>
    <property type="match status" value="1"/>
</dbReference>
<accession>A0ABW6BMH5</accession>
<feature type="domain" description="NAD-dependent epimerase/dehydratase" evidence="1">
    <location>
        <begin position="3"/>
        <end position="122"/>
    </location>
</feature>
<protein>
    <submittedName>
        <fullName evidence="2">NAD-dependent epimerase/dehydratase family protein</fullName>
    </submittedName>
</protein>
<dbReference type="SUPFAM" id="SSF51735">
    <property type="entry name" value="NAD(P)-binding Rossmann-fold domains"/>
    <property type="match status" value="1"/>
</dbReference>
<evidence type="ECO:0000259" key="1">
    <source>
        <dbReference type="Pfam" id="PF01370"/>
    </source>
</evidence>
<dbReference type="PANTHER" id="PTHR48079">
    <property type="entry name" value="PROTEIN YEEZ"/>
    <property type="match status" value="1"/>
</dbReference>